<dbReference type="PANTHER" id="PTHR10584:SF166">
    <property type="entry name" value="RIBOKINASE"/>
    <property type="match status" value="1"/>
</dbReference>
<dbReference type="AlphaFoldDB" id="A0A174LBE9"/>
<dbReference type="PANTHER" id="PTHR10584">
    <property type="entry name" value="SUGAR KINASE"/>
    <property type="match status" value="1"/>
</dbReference>
<dbReference type="Gene3D" id="3.40.1190.20">
    <property type="match status" value="1"/>
</dbReference>
<keyword evidence="2 4" id="KW-0418">Kinase</keyword>
<dbReference type="EMBL" id="CZBE01000001">
    <property type="protein sequence ID" value="CUP21814.1"/>
    <property type="molecule type" value="Genomic_DNA"/>
</dbReference>
<feature type="domain" description="Carbohydrate kinase PfkB" evidence="3">
    <location>
        <begin position="16"/>
        <end position="304"/>
    </location>
</feature>
<organism evidence="4 5">
    <name type="scientific">Anaerotruncus colihominis</name>
    <dbReference type="NCBI Taxonomy" id="169435"/>
    <lineage>
        <taxon>Bacteria</taxon>
        <taxon>Bacillati</taxon>
        <taxon>Bacillota</taxon>
        <taxon>Clostridia</taxon>
        <taxon>Eubacteriales</taxon>
        <taxon>Oscillospiraceae</taxon>
        <taxon>Anaerotruncus</taxon>
    </lineage>
</organism>
<dbReference type="GO" id="GO:0004001">
    <property type="term" value="F:adenosine kinase activity"/>
    <property type="evidence" value="ECO:0007669"/>
    <property type="project" value="UniProtKB-EC"/>
</dbReference>
<sequence length="323" mass="35335">MQNNPQYDVITSGYVSMDRIIKLKTPARVGFTSLVENRTSADIRYGGCSVNISYDLCRLGIRSLPVMRVGDDYEQIGFKRFLEEGGISLAAAEVVPGQRTSVCYLLQDNEGQHITLFYPGAMDARFARPLPDGIFTGARLGVMTVGSRPDNEAFFAMCKKYGLPLVFSMKGDMDAFPRDFLEELISYSSIIFTNEVERQAIEQILGVDLRAMLDRGRCSLLITTLGRQGSDCYFKADGGLQKAHVPICTCGGPVMDATGSGDAFVAGFLYGFLRGKDPRTCAMLGTVLSSFVIEQEGCCAGAPTEGQLLERFEQFERMLKGGG</sequence>
<dbReference type="SUPFAM" id="SSF53613">
    <property type="entry name" value="Ribokinase-like"/>
    <property type="match status" value="1"/>
</dbReference>
<reference evidence="4 5" key="1">
    <citation type="submission" date="2015-09" db="EMBL/GenBank/DDBJ databases">
        <authorList>
            <consortium name="Pathogen Informatics"/>
        </authorList>
    </citation>
    <scope>NUCLEOTIDE SEQUENCE [LARGE SCALE GENOMIC DNA]</scope>
    <source>
        <strain evidence="4 5">2789STDY5834939</strain>
    </source>
</reference>
<protein>
    <submittedName>
        <fullName evidence="4">Adenosine kinase</fullName>
        <ecNumber evidence="4">2.7.1.20</ecNumber>
    </submittedName>
</protein>
<accession>A0A174LBE9</accession>
<dbReference type="Proteomes" id="UP000095765">
    <property type="component" value="Unassembled WGS sequence"/>
</dbReference>
<evidence type="ECO:0000313" key="5">
    <source>
        <dbReference type="Proteomes" id="UP000095765"/>
    </source>
</evidence>
<evidence type="ECO:0000256" key="2">
    <source>
        <dbReference type="ARBA" id="ARBA00022777"/>
    </source>
</evidence>
<proteinExistence type="predicted"/>
<dbReference type="OrthoDB" id="9788681at2"/>
<evidence type="ECO:0000256" key="1">
    <source>
        <dbReference type="ARBA" id="ARBA00022679"/>
    </source>
</evidence>
<evidence type="ECO:0000313" key="4">
    <source>
        <dbReference type="EMBL" id="CUP21814.1"/>
    </source>
</evidence>
<name>A0A174LBE9_9FIRM</name>
<keyword evidence="1 4" id="KW-0808">Transferase</keyword>
<evidence type="ECO:0000259" key="3">
    <source>
        <dbReference type="Pfam" id="PF00294"/>
    </source>
</evidence>
<dbReference type="RefSeq" id="WP_055243708.1">
    <property type="nucleotide sequence ID" value="NZ_CABIWA010000002.1"/>
</dbReference>
<dbReference type="InterPro" id="IPR029056">
    <property type="entry name" value="Ribokinase-like"/>
</dbReference>
<dbReference type="Pfam" id="PF00294">
    <property type="entry name" value="PfkB"/>
    <property type="match status" value="1"/>
</dbReference>
<gene>
    <name evidence="4" type="primary">adoK</name>
    <name evidence="4" type="ORF">ERS852551_00123</name>
</gene>
<dbReference type="InterPro" id="IPR011611">
    <property type="entry name" value="PfkB_dom"/>
</dbReference>
<dbReference type="EC" id="2.7.1.20" evidence="4"/>